<dbReference type="AlphaFoldDB" id="D1BAI3"/>
<evidence type="ECO:0000256" key="8">
    <source>
        <dbReference type="SAM" id="MobiDB-lite"/>
    </source>
</evidence>
<evidence type="ECO:0000313" key="10">
    <source>
        <dbReference type="EMBL" id="ACZ20534.1"/>
    </source>
</evidence>
<evidence type="ECO:0000256" key="3">
    <source>
        <dbReference type="ARBA" id="ARBA00022475"/>
    </source>
</evidence>
<dbReference type="Pfam" id="PF00528">
    <property type="entry name" value="BPD_transp_1"/>
    <property type="match status" value="1"/>
</dbReference>
<evidence type="ECO:0000256" key="7">
    <source>
        <dbReference type="RuleBase" id="RU363032"/>
    </source>
</evidence>
<feature type="domain" description="ABC transmembrane type-1" evidence="9">
    <location>
        <begin position="119"/>
        <end position="333"/>
    </location>
</feature>
<dbReference type="EMBL" id="CP001819">
    <property type="protein sequence ID" value="ACZ20534.1"/>
    <property type="molecule type" value="Genomic_DNA"/>
</dbReference>
<sequence>MSVTQDGAPAQAGAPRAGSDDPSGRRGPSRRRRKTPDPRLQHVVREQASVWTRMKRERWTYAFILPGLLFFLLFAYVPLLGNVVAFQDYSPYWGVGGSEWVGFQNFTAMFSDPQFLGALQNTLIISFLQIAFAFPAPILLALLLNSLISERVKRVVQSIVYLPHFISWVIVISIWQQVFGGAGPAAELFSAIGIDNVNIMSDPDTFKALVVSQVIWKDIGWGTIIFFAAISGIPTELYEAAAVDGAGAARRTWHITLPGLVPVITLLLILTIGNVLTVGFEQLLLQQPAVGANAAEVLDTFVYYRGIAGGDWGLSTAAGLFKGVIGTILVIAANKFAKRLGTGGLF</sequence>
<dbReference type="InterPro" id="IPR050809">
    <property type="entry name" value="UgpAE/MalFG_permease"/>
</dbReference>
<dbReference type="InterPro" id="IPR035906">
    <property type="entry name" value="MetI-like_sf"/>
</dbReference>
<dbReference type="GO" id="GO:0055085">
    <property type="term" value="P:transmembrane transport"/>
    <property type="evidence" value="ECO:0007669"/>
    <property type="project" value="InterPro"/>
</dbReference>
<dbReference type="GO" id="GO:0005886">
    <property type="term" value="C:plasma membrane"/>
    <property type="evidence" value="ECO:0007669"/>
    <property type="project" value="UniProtKB-SubCell"/>
</dbReference>
<dbReference type="OrthoDB" id="9785836at2"/>
<keyword evidence="11" id="KW-1185">Reference proteome</keyword>
<comment type="similarity">
    <text evidence="7">Belongs to the binding-protein-dependent transport system permease family.</text>
</comment>
<dbReference type="STRING" id="446469.Sked_05740"/>
<organism evidence="10 11">
    <name type="scientific">Sanguibacter keddieii (strain ATCC 51767 / DSM 10542 / NCFB 3025 / ST-74)</name>
    <dbReference type="NCBI Taxonomy" id="446469"/>
    <lineage>
        <taxon>Bacteria</taxon>
        <taxon>Bacillati</taxon>
        <taxon>Actinomycetota</taxon>
        <taxon>Actinomycetes</taxon>
        <taxon>Micrococcales</taxon>
        <taxon>Sanguibacteraceae</taxon>
        <taxon>Sanguibacter</taxon>
    </lineage>
</organism>
<evidence type="ECO:0000256" key="5">
    <source>
        <dbReference type="ARBA" id="ARBA00022989"/>
    </source>
</evidence>
<evidence type="ECO:0000256" key="4">
    <source>
        <dbReference type="ARBA" id="ARBA00022692"/>
    </source>
</evidence>
<dbReference type="InterPro" id="IPR000515">
    <property type="entry name" value="MetI-like"/>
</dbReference>
<dbReference type="Proteomes" id="UP000000322">
    <property type="component" value="Chromosome"/>
</dbReference>
<feature type="transmembrane region" description="Helical" evidence="7">
    <location>
        <begin position="259"/>
        <end position="280"/>
    </location>
</feature>
<feature type="compositionally biased region" description="Low complexity" evidence="8">
    <location>
        <begin position="7"/>
        <end position="17"/>
    </location>
</feature>
<comment type="subcellular location">
    <subcellularLocation>
        <location evidence="1 7">Cell membrane</location>
        <topology evidence="1 7">Multi-pass membrane protein</topology>
    </subcellularLocation>
</comment>
<evidence type="ECO:0000256" key="6">
    <source>
        <dbReference type="ARBA" id="ARBA00023136"/>
    </source>
</evidence>
<feature type="transmembrane region" description="Helical" evidence="7">
    <location>
        <begin position="219"/>
        <end position="238"/>
    </location>
</feature>
<dbReference type="HOGENOM" id="CLU_016047_0_1_11"/>
<gene>
    <name evidence="10" type="ordered locus">Sked_05740</name>
</gene>
<reference evidence="10 11" key="1">
    <citation type="journal article" date="2009" name="Stand. Genomic Sci.">
        <title>Complete genome sequence of Sanguibacter keddieii type strain (ST-74).</title>
        <authorList>
            <person name="Ivanova N."/>
            <person name="Sikorski J."/>
            <person name="Sims D."/>
            <person name="Brettin T."/>
            <person name="Detter J.C."/>
            <person name="Han C."/>
            <person name="Lapidus A."/>
            <person name="Copeland A."/>
            <person name="Glavina Del Rio T."/>
            <person name="Nolan M."/>
            <person name="Chen F."/>
            <person name="Lucas S."/>
            <person name="Tice H."/>
            <person name="Cheng J.F."/>
            <person name="Bruce D."/>
            <person name="Goodwin L."/>
            <person name="Pitluck S."/>
            <person name="Pati A."/>
            <person name="Mavromatis K."/>
            <person name="Chen A."/>
            <person name="Palaniappan K."/>
            <person name="D'haeseleer P."/>
            <person name="Chain P."/>
            <person name="Bristow J."/>
            <person name="Eisen J.A."/>
            <person name="Markowitz V."/>
            <person name="Hugenholtz P."/>
            <person name="Goker M."/>
            <person name="Pukall R."/>
            <person name="Klenk H.P."/>
            <person name="Kyrpides N.C."/>
        </authorList>
    </citation>
    <scope>NUCLEOTIDE SEQUENCE [LARGE SCALE GENOMIC DNA]</scope>
    <source>
        <strain evidence="11">ATCC 51767 / DSM 10542 / NCFB 3025 / ST-74</strain>
    </source>
</reference>
<keyword evidence="5 7" id="KW-1133">Transmembrane helix</keyword>
<keyword evidence="4 7" id="KW-0812">Transmembrane</keyword>
<dbReference type="KEGG" id="ske:Sked_05740"/>
<dbReference type="eggNOG" id="COG4209">
    <property type="taxonomic scope" value="Bacteria"/>
</dbReference>
<feature type="region of interest" description="Disordered" evidence="8">
    <location>
        <begin position="1"/>
        <end position="39"/>
    </location>
</feature>
<evidence type="ECO:0000259" key="9">
    <source>
        <dbReference type="PROSITE" id="PS50928"/>
    </source>
</evidence>
<dbReference type="PANTHER" id="PTHR43227:SF11">
    <property type="entry name" value="BLL4140 PROTEIN"/>
    <property type="match status" value="1"/>
</dbReference>
<keyword evidence="2 7" id="KW-0813">Transport</keyword>
<dbReference type="RefSeq" id="WP_012865603.1">
    <property type="nucleotide sequence ID" value="NC_013521.1"/>
</dbReference>
<evidence type="ECO:0000256" key="2">
    <source>
        <dbReference type="ARBA" id="ARBA00022448"/>
    </source>
</evidence>
<feature type="transmembrane region" description="Helical" evidence="7">
    <location>
        <begin position="312"/>
        <end position="333"/>
    </location>
</feature>
<proteinExistence type="inferred from homology"/>
<feature type="transmembrane region" description="Helical" evidence="7">
    <location>
        <begin position="159"/>
        <end position="178"/>
    </location>
</feature>
<evidence type="ECO:0000256" key="1">
    <source>
        <dbReference type="ARBA" id="ARBA00004651"/>
    </source>
</evidence>
<accession>D1BAI3</accession>
<feature type="transmembrane region" description="Helical" evidence="7">
    <location>
        <begin position="123"/>
        <end position="147"/>
    </location>
</feature>
<feature type="transmembrane region" description="Helical" evidence="7">
    <location>
        <begin position="59"/>
        <end position="79"/>
    </location>
</feature>
<dbReference type="PROSITE" id="PS50928">
    <property type="entry name" value="ABC_TM1"/>
    <property type="match status" value="1"/>
</dbReference>
<dbReference type="SUPFAM" id="SSF161098">
    <property type="entry name" value="MetI-like"/>
    <property type="match status" value="1"/>
</dbReference>
<evidence type="ECO:0000313" key="11">
    <source>
        <dbReference type="Proteomes" id="UP000000322"/>
    </source>
</evidence>
<keyword evidence="6 7" id="KW-0472">Membrane</keyword>
<keyword evidence="3" id="KW-1003">Cell membrane</keyword>
<dbReference type="Gene3D" id="1.10.3720.10">
    <property type="entry name" value="MetI-like"/>
    <property type="match status" value="1"/>
</dbReference>
<dbReference type="PANTHER" id="PTHR43227">
    <property type="entry name" value="BLL4140 PROTEIN"/>
    <property type="match status" value="1"/>
</dbReference>
<name>D1BAI3_SANKS</name>
<protein>
    <submittedName>
        <fullName evidence="10">ABC-type polysaccharide transport system, permease component</fullName>
    </submittedName>
</protein>